<gene>
    <name evidence="1" type="ORF">A130_06165</name>
</gene>
<accession>A0A1E5CWJ4</accession>
<proteinExistence type="predicted"/>
<comment type="caution">
    <text evidence="1">The sequence shown here is derived from an EMBL/GenBank/DDBJ whole genome shotgun (WGS) entry which is preliminary data.</text>
</comment>
<evidence type="ECO:0000313" key="1">
    <source>
        <dbReference type="EMBL" id="OEE74752.1"/>
    </source>
</evidence>
<name>A0A1E5CWJ4_9VIBR</name>
<dbReference type="RefSeq" id="WP_017054564.1">
    <property type="nucleotide sequence ID" value="NZ_AJYW02000182.1"/>
</dbReference>
<protein>
    <submittedName>
        <fullName evidence="1">30S ribosomal protein S6 modification protein</fullName>
    </submittedName>
</protein>
<organism evidence="1 2">
    <name type="scientific">Vibrio genomosp. F6 str. FF-238</name>
    <dbReference type="NCBI Taxonomy" id="1191298"/>
    <lineage>
        <taxon>Bacteria</taxon>
        <taxon>Pseudomonadati</taxon>
        <taxon>Pseudomonadota</taxon>
        <taxon>Gammaproteobacteria</taxon>
        <taxon>Vibrionales</taxon>
        <taxon>Vibrionaceae</taxon>
        <taxon>Vibrio</taxon>
    </lineage>
</organism>
<dbReference type="Proteomes" id="UP000094165">
    <property type="component" value="Unassembled WGS sequence"/>
</dbReference>
<evidence type="ECO:0000313" key="2">
    <source>
        <dbReference type="Proteomes" id="UP000094165"/>
    </source>
</evidence>
<sequence>MQQQSKIKVLYQIASQEVVLGEIFNSAKGDIVSLWRGFPSSFHQLPKQGYRLSLFDDDGKHIGDKSVSVDTADMILLETKVG</sequence>
<reference evidence="1 2" key="1">
    <citation type="journal article" date="2012" name="Science">
        <title>Ecological populations of bacteria act as socially cohesive units of antibiotic production and resistance.</title>
        <authorList>
            <person name="Cordero O.X."/>
            <person name="Wildschutte H."/>
            <person name="Kirkup B."/>
            <person name="Proehl S."/>
            <person name="Ngo L."/>
            <person name="Hussain F."/>
            <person name="Le Roux F."/>
            <person name="Mincer T."/>
            <person name="Polz M.F."/>
        </authorList>
    </citation>
    <scope>NUCLEOTIDE SEQUENCE [LARGE SCALE GENOMIC DNA]</scope>
    <source>
        <strain evidence="1 2">FF-238</strain>
    </source>
</reference>
<dbReference type="EMBL" id="AJYW02000182">
    <property type="protein sequence ID" value="OEE74752.1"/>
    <property type="molecule type" value="Genomic_DNA"/>
</dbReference>
<keyword evidence="2" id="KW-1185">Reference proteome</keyword>
<dbReference type="AlphaFoldDB" id="A0A1E5CWJ4"/>